<keyword evidence="5" id="KW-0732">Signal</keyword>
<dbReference type="GO" id="GO:0004553">
    <property type="term" value="F:hydrolase activity, hydrolyzing O-glycosyl compounds"/>
    <property type="evidence" value="ECO:0007669"/>
    <property type="project" value="InterPro"/>
</dbReference>
<evidence type="ECO:0000256" key="3">
    <source>
        <dbReference type="ARBA" id="ARBA00023163"/>
    </source>
</evidence>
<feature type="domain" description="HTH araC/xylS-type" evidence="6">
    <location>
        <begin position="317"/>
        <end position="415"/>
    </location>
</feature>
<dbReference type="Pfam" id="PF12833">
    <property type="entry name" value="HTH_18"/>
    <property type="match status" value="1"/>
</dbReference>
<keyword evidence="2 7" id="KW-0238">DNA-binding</keyword>
<dbReference type="GO" id="GO:0003700">
    <property type="term" value="F:DNA-binding transcription factor activity"/>
    <property type="evidence" value="ECO:0007669"/>
    <property type="project" value="InterPro"/>
</dbReference>
<dbReference type="PRINTS" id="PR00032">
    <property type="entry name" value="HTHARAC"/>
</dbReference>
<dbReference type="InterPro" id="IPR018060">
    <property type="entry name" value="HTH_AraC"/>
</dbReference>
<dbReference type="InterPro" id="IPR018062">
    <property type="entry name" value="HTH_AraC-typ_CS"/>
</dbReference>
<feature type="chain" id="PRO_5031280765" evidence="5">
    <location>
        <begin position="20"/>
        <end position="419"/>
    </location>
</feature>
<organism evidence="7 8">
    <name type="scientific">Runella defluvii</name>
    <dbReference type="NCBI Taxonomy" id="370973"/>
    <lineage>
        <taxon>Bacteria</taxon>
        <taxon>Pseudomonadati</taxon>
        <taxon>Bacteroidota</taxon>
        <taxon>Cytophagia</taxon>
        <taxon>Cytophagales</taxon>
        <taxon>Spirosomataceae</taxon>
        <taxon>Runella</taxon>
    </lineage>
</organism>
<name>A0A7W5ZHF5_9BACT</name>
<dbReference type="GO" id="GO:0016052">
    <property type="term" value="P:carbohydrate catabolic process"/>
    <property type="evidence" value="ECO:0007669"/>
    <property type="project" value="InterPro"/>
</dbReference>
<reference evidence="7 8" key="1">
    <citation type="submission" date="2020-08" db="EMBL/GenBank/DDBJ databases">
        <title>Genomic Encyclopedia of Type Strains, Phase IV (KMG-IV): sequencing the most valuable type-strain genomes for metagenomic binning, comparative biology and taxonomic classification.</title>
        <authorList>
            <person name="Goeker M."/>
        </authorList>
    </citation>
    <scope>NUCLEOTIDE SEQUENCE [LARGE SCALE GENOMIC DNA]</scope>
    <source>
        <strain evidence="7 8">DSM 17976</strain>
    </source>
</reference>
<proteinExistence type="predicted"/>
<sequence>MKKLALQLVFVLLGHWACAQLPIHYLDELPTIDGQSNEWPQEFFRRYRPQSRLAKSTNEMRYALGFDELFLYGIFEVKDAHLTNLANDKSGSPRITFNDGMEFYIDTQNNSKALMEDDDYQLIIDAMGNLTVFRGGDKFLIKVNESKVPKDTMTSHFVMDYQVARKGTVNDETDQDEGYLIEFRVAWAALGVRPQMQKRFKVDICLNDADHYLDIRPLDEEASIPFYDYESISGGKDFGFPTTWQAAALVGEATWWTGFRRTFTKGIGVGLGIILIVIAFGIWQWKRRFPTVVTVEEKVYRVIAPTDVAADDATLVGKAERFVLQNLQQELSPSDLAEHLNLSLRQLQRQLREEADMTPTDFIRKIKLEKAALWLVSSPKNVAEIAYELGFSDPAYFSRIFKKHFGQTPSEFQENAQKS</sequence>
<evidence type="ECO:0000313" key="8">
    <source>
        <dbReference type="Proteomes" id="UP000541352"/>
    </source>
</evidence>
<dbReference type="GO" id="GO:0030246">
    <property type="term" value="F:carbohydrate binding"/>
    <property type="evidence" value="ECO:0007669"/>
    <property type="project" value="InterPro"/>
</dbReference>
<dbReference type="GO" id="GO:0043565">
    <property type="term" value="F:sequence-specific DNA binding"/>
    <property type="evidence" value="ECO:0007669"/>
    <property type="project" value="InterPro"/>
</dbReference>
<keyword evidence="8" id="KW-1185">Reference proteome</keyword>
<evidence type="ECO:0000259" key="6">
    <source>
        <dbReference type="PROSITE" id="PS01124"/>
    </source>
</evidence>
<comment type="caution">
    <text evidence="7">The sequence shown here is derived from an EMBL/GenBank/DDBJ whole genome shotgun (WGS) entry which is preliminary data.</text>
</comment>
<evidence type="ECO:0000256" key="4">
    <source>
        <dbReference type="SAM" id="Phobius"/>
    </source>
</evidence>
<keyword evidence="4" id="KW-1133">Transmembrane helix</keyword>
<dbReference type="Gene3D" id="2.60.40.1190">
    <property type="match status" value="1"/>
</dbReference>
<dbReference type="PROSITE" id="PS00041">
    <property type="entry name" value="HTH_ARAC_FAMILY_1"/>
    <property type="match status" value="1"/>
</dbReference>
<dbReference type="PANTHER" id="PTHR43280:SF28">
    <property type="entry name" value="HTH-TYPE TRANSCRIPTIONAL ACTIVATOR RHAS"/>
    <property type="match status" value="1"/>
</dbReference>
<feature type="transmembrane region" description="Helical" evidence="4">
    <location>
        <begin position="266"/>
        <end position="283"/>
    </location>
</feature>
<evidence type="ECO:0000256" key="2">
    <source>
        <dbReference type="ARBA" id="ARBA00023125"/>
    </source>
</evidence>
<keyword evidence="3" id="KW-0804">Transcription</keyword>
<gene>
    <name evidence="7" type="ORF">FHS57_000647</name>
</gene>
<dbReference type="InterPro" id="IPR020449">
    <property type="entry name" value="Tscrpt_reg_AraC-type_HTH"/>
</dbReference>
<dbReference type="SMART" id="SM00342">
    <property type="entry name" value="HTH_ARAC"/>
    <property type="match status" value="1"/>
</dbReference>
<dbReference type="InterPro" id="IPR009057">
    <property type="entry name" value="Homeodomain-like_sf"/>
</dbReference>
<dbReference type="SUPFAM" id="SSF46689">
    <property type="entry name" value="Homeodomain-like"/>
    <property type="match status" value="2"/>
</dbReference>
<keyword evidence="1" id="KW-0805">Transcription regulation</keyword>
<dbReference type="PROSITE" id="PS01124">
    <property type="entry name" value="HTH_ARAC_FAMILY_2"/>
    <property type="match status" value="1"/>
</dbReference>
<dbReference type="SUPFAM" id="SSF49344">
    <property type="entry name" value="CBD9-like"/>
    <property type="match status" value="1"/>
</dbReference>
<keyword evidence="4" id="KW-0812">Transmembrane</keyword>
<feature type="signal peptide" evidence="5">
    <location>
        <begin position="1"/>
        <end position="19"/>
    </location>
</feature>
<evidence type="ECO:0000256" key="1">
    <source>
        <dbReference type="ARBA" id="ARBA00023015"/>
    </source>
</evidence>
<dbReference type="InterPro" id="IPR010502">
    <property type="entry name" value="Carb-bd_dom_fam9"/>
</dbReference>
<evidence type="ECO:0000313" key="7">
    <source>
        <dbReference type="EMBL" id="MBB3836665.1"/>
    </source>
</evidence>
<dbReference type="Proteomes" id="UP000541352">
    <property type="component" value="Unassembled WGS sequence"/>
</dbReference>
<dbReference type="EMBL" id="JACIBY010000001">
    <property type="protein sequence ID" value="MBB3836665.1"/>
    <property type="molecule type" value="Genomic_DNA"/>
</dbReference>
<keyword evidence="4" id="KW-0472">Membrane</keyword>
<dbReference type="Pfam" id="PF06452">
    <property type="entry name" value="CBM9_1"/>
    <property type="match status" value="1"/>
</dbReference>
<dbReference type="AlphaFoldDB" id="A0A7W5ZHF5"/>
<dbReference type="PANTHER" id="PTHR43280">
    <property type="entry name" value="ARAC-FAMILY TRANSCRIPTIONAL REGULATOR"/>
    <property type="match status" value="1"/>
</dbReference>
<dbReference type="Gene3D" id="1.10.10.60">
    <property type="entry name" value="Homeodomain-like"/>
    <property type="match status" value="1"/>
</dbReference>
<protein>
    <submittedName>
        <fullName evidence="7">AraC-like DNA-binding protein</fullName>
    </submittedName>
</protein>
<dbReference type="RefSeq" id="WP_183971424.1">
    <property type="nucleotide sequence ID" value="NZ_JACIBY010000001.1"/>
</dbReference>
<accession>A0A7W5ZHF5</accession>
<evidence type="ECO:0000256" key="5">
    <source>
        <dbReference type="SAM" id="SignalP"/>
    </source>
</evidence>